<reference evidence="4" key="2">
    <citation type="submission" date="2016-03" db="EMBL/GenBank/DDBJ databases">
        <authorList>
            <person name="Ploux O."/>
        </authorList>
    </citation>
    <scope>NUCLEOTIDE SEQUENCE [LARGE SCALE GENOMIC DNA]</scope>
    <source>
        <strain evidence="4">PP9</strain>
    </source>
</reference>
<keyword evidence="1" id="KW-1133">Transmembrane helix</keyword>
<dbReference type="Proteomes" id="UP000076021">
    <property type="component" value="Chromosome"/>
</dbReference>
<dbReference type="Pfam" id="PF18902">
    <property type="entry name" value="DUF5658"/>
    <property type="match status" value="1"/>
</dbReference>
<feature type="transmembrane region" description="Helical" evidence="1">
    <location>
        <begin position="85"/>
        <end position="110"/>
    </location>
</feature>
<dbReference type="AlphaFoldDB" id="A0A143H8P8"/>
<evidence type="ECO:0000259" key="2">
    <source>
        <dbReference type="Pfam" id="PF18902"/>
    </source>
</evidence>
<keyword evidence="1" id="KW-0472">Membrane</keyword>
<keyword evidence="1" id="KW-0812">Transmembrane</keyword>
<protein>
    <recommendedName>
        <fullName evidence="2">DUF5658 domain-containing protein</fullName>
    </recommendedName>
</protein>
<dbReference type="EMBL" id="CP014806">
    <property type="protein sequence ID" value="AMW98104.1"/>
    <property type="molecule type" value="Genomic_DNA"/>
</dbReference>
<organism evidence="3 4">
    <name type="scientific">Rummeliibacillus stabekisii</name>
    <dbReference type="NCBI Taxonomy" id="241244"/>
    <lineage>
        <taxon>Bacteria</taxon>
        <taxon>Bacillati</taxon>
        <taxon>Bacillota</taxon>
        <taxon>Bacilli</taxon>
        <taxon>Bacillales</taxon>
        <taxon>Caryophanaceae</taxon>
        <taxon>Rummeliibacillus</taxon>
    </lineage>
</organism>
<proteinExistence type="predicted"/>
<dbReference type="STRING" id="241244.ATY39_00925"/>
<feature type="transmembrane region" description="Helical" evidence="1">
    <location>
        <begin position="56"/>
        <end position="73"/>
    </location>
</feature>
<feature type="transmembrane region" description="Helical" evidence="1">
    <location>
        <begin position="15"/>
        <end position="35"/>
    </location>
</feature>
<sequence length="112" mass="12695">MEQSITQPASKRQFINVYILFILCLLDTILTDIGLRTHIIGEANPLMNWIYSSSKIAFYLMKLALPIALIVILSKMRATLLVNLFLRAALVIYSIVFLMHISWIVSVLALSI</sequence>
<evidence type="ECO:0000256" key="1">
    <source>
        <dbReference type="SAM" id="Phobius"/>
    </source>
</evidence>
<reference evidence="3 4" key="1">
    <citation type="journal article" date="2016" name="Genome Announc.">
        <title>Whole-Genome Sequence of Rummeliibacillus stabekisii Strain PP9 Isolated from Antarctic Soil.</title>
        <authorList>
            <person name="da Mota F.F."/>
            <person name="Vollu R.E."/>
            <person name="Jurelevicius D."/>
            <person name="Seldin L."/>
        </authorList>
    </citation>
    <scope>NUCLEOTIDE SEQUENCE [LARGE SCALE GENOMIC DNA]</scope>
    <source>
        <strain evidence="3 4">PP9</strain>
    </source>
</reference>
<evidence type="ECO:0000313" key="4">
    <source>
        <dbReference type="Proteomes" id="UP000076021"/>
    </source>
</evidence>
<dbReference type="InterPro" id="IPR043717">
    <property type="entry name" value="DUF5658"/>
</dbReference>
<dbReference type="KEGG" id="rst:ATY39_00925"/>
<name>A0A143H8P8_9BACL</name>
<keyword evidence="4" id="KW-1185">Reference proteome</keyword>
<accession>A0A143H8P8</accession>
<dbReference type="OrthoDB" id="2884515at2"/>
<feature type="domain" description="DUF5658" evidence="2">
    <location>
        <begin position="19"/>
        <end position="105"/>
    </location>
</feature>
<dbReference type="RefSeq" id="WP_066784478.1">
    <property type="nucleotide sequence ID" value="NZ_CP014806.1"/>
</dbReference>
<gene>
    <name evidence="3" type="ORF">ATY39_00925</name>
</gene>
<evidence type="ECO:0000313" key="3">
    <source>
        <dbReference type="EMBL" id="AMW98104.1"/>
    </source>
</evidence>